<name>A0A0L0C094_LUCCU</name>
<keyword evidence="2" id="KW-1185">Reference proteome</keyword>
<organism evidence="1 2">
    <name type="scientific">Lucilia cuprina</name>
    <name type="common">Green bottle fly</name>
    <name type="synonym">Australian sheep blowfly</name>
    <dbReference type="NCBI Taxonomy" id="7375"/>
    <lineage>
        <taxon>Eukaryota</taxon>
        <taxon>Metazoa</taxon>
        <taxon>Ecdysozoa</taxon>
        <taxon>Arthropoda</taxon>
        <taxon>Hexapoda</taxon>
        <taxon>Insecta</taxon>
        <taxon>Pterygota</taxon>
        <taxon>Neoptera</taxon>
        <taxon>Endopterygota</taxon>
        <taxon>Diptera</taxon>
        <taxon>Brachycera</taxon>
        <taxon>Muscomorpha</taxon>
        <taxon>Oestroidea</taxon>
        <taxon>Calliphoridae</taxon>
        <taxon>Luciliinae</taxon>
        <taxon>Lucilia</taxon>
    </lineage>
</organism>
<dbReference type="EMBL" id="JRES01001077">
    <property type="protein sequence ID" value="KNC25720.1"/>
    <property type="molecule type" value="Genomic_DNA"/>
</dbReference>
<evidence type="ECO:0000313" key="1">
    <source>
        <dbReference type="EMBL" id="KNC25720.1"/>
    </source>
</evidence>
<comment type="caution">
    <text evidence="1">The sequence shown here is derived from an EMBL/GenBank/DDBJ whole genome shotgun (WGS) entry which is preliminary data.</text>
</comment>
<dbReference type="AntiFam" id="ANF00182">
    <property type="entry name" value="Shadow ORF (opposite rplL)"/>
</dbReference>
<evidence type="ECO:0000313" key="2">
    <source>
        <dbReference type="Proteomes" id="UP000037069"/>
    </source>
</evidence>
<accession>A0A0L0C094</accession>
<protein>
    <submittedName>
        <fullName evidence="1">Uncharacterized protein</fullName>
    </submittedName>
</protein>
<dbReference type="AlphaFoldDB" id="A0A0L0C094"/>
<sequence length="209" mass="21681">MLQMPSETTITSMRTPALAKASFNFSASSLGMSSLTTVGALSTNFLACTKFIPSNRFLTSLINATFCFSSNLTSLTLKEVCTFLGAASSSSSAAAAGLAGPAAICGTNEVSGRFSFFFKRALSSETSKRLRVAMLLAIPSNLGLTGLATPSAGGGVRLGAPVAAAAGAASENMRRLAWRHNCLANKRGANILFNLVVDTNFINILPKNL</sequence>
<proteinExistence type="predicted"/>
<gene>
    <name evidence="1" type="ORF">FF38_12887</name>
</gene>
<dbReference type="Proteomes" id="UP000037069">
    <property type="component" value="Unassembled WGS sequence"/>
</dbReference>
<reference evidence="1 2" key="1">
    <citation type="journal article" date="2015" name="Nat. Commun.">
        <title>Lucilia cuprina genome unlocks parasitic fly biology to underpin future interventions.</title>
        <authorList>
            <person name="Anstead C.A."/>
            <person name="Korhonen P.K."/>
            <person name="Young N.D."/>
            <person name="Hall R.S."/>
            <person name="Jex A.R."/>
            <person name="Murali S.C."/>
            <person name="Hughes D.S."/>
            <person name="Lee S.F."/>
            <person name="Perry T."/>
            <person name="Stroehlein A.J."/>
            <person name="Ansell B.R."/>
            <person name="Breugelmans B."/>
            <person name="Hofmann A."/>
            <person name="Qu J."/>
            <person name="Dugan S."/>
            <person name="Lee S.L."/>
            <person name="Chao H."/>
            <person name="Dinh H."/>
            <person name="Han Y."/>
            <person name="Doddapaneni H.V."/>
            <person name="Worley K.C."/>
            <person name="Muzny D.M."/>
            <person name="Ioannidis P."/>
            <person name="Waterhouse R.M."/>
            <person name="Zdobnov E.M."/>
            <person name="James P.J."/>
            <person name="Bagnall N.H."/>
            <person name="Kotze A.C."/>
            <person name="Gibbs R.A."/>
            <person name="Richards S."/>
            <person name="Batterham P."/>
            <person name="Gasser R.B."/>
        </authorList>
    </citation>
    <scope>NUCLEOTIDE SEQUENCE [LARGE SCALE GENOMIC DNA]</scope>
    <source>
        <strain evidence="1 2">LS</strain>
        <tissue evidence="1">Full body</tissue>
    </source>
</reference>